<protein>
    <submittedName>
        <fullName evidence="3">Uncharacterized protein</fullName>
    </submittedName>
</protein>
<evidence type="ECO:0000313" key="3">
    <source>
        <dbReference type="EMBL" id="ALU31676.1"/>
    </source>
</evidence>
<accession>A0A0U3HL87</accession>
<evidence type="ECO:0000313" key="4">
    <source>
        <dbReference type="Proteomes" id="UP000060043"/>
    </source>
</evidence>
<keyword evidence="1" id="KW-0472">Membrane</keyword>
<dbReference type="AlphaFoldDB" id="A0A0U3HL87"/>
<dbReference type="PaxDb" id="1435377-SUSAZ_03415"/>
<sequence>MAWQRIKIKVIGLVLIAVSIIIVSLSFAIIFLNLQITFGSFKISDIFIKIINFSIILGVSIYVAYVGYLMISSNYERRKD</sequence>
<dbReference type="EMBL" id="CP013695">
    <property type="protein sequence ID" value="ALU31676.1"/>
    <property type="molecule type" value="Genomic_DNA"/>
</dbReference>
<dbReference type="GeneID" id="14551278"/>
<dbReference type="EMBL" id="CP013694">
    <property type="protein sequence ID" value="ALU28950.1"/>
    <property type="molecule type" value="Genomic_DNA"/>
</dbReference>
<dbReference type="Proteomes" id="UP000065473">
    <property type="component" value="Chromosome"/>
</dbReference>
<gene>
    <name evidence="2" type="ORF">ATY89_02605</name>
    <name evidence="3" type="ORF">ATZ20_05630</name>
</gene>
<dbReference type="RefSeq" id="WP_015385491.1">
    <property type="nucleotide sequence ID" value="NZ_BHWZ01000001.1"/>
</dbReference>
<evidence type="ECO:0000313" key="5">
    <source>
        <dbReference type="Proteomes" id="UP000065473"/>
    </source>
</evidence>
<name>A0A0U3HL87_9CREN</name>
<organism evidence="3 4">
    <name type="scientific">Sulfolobus acidocaldarius</name>
    <dbReference type="NCBI Taxonomy" id="2285"/>
    <lineage>
        <taxon>Archaea</taxon>
        <taxon>Thermoproteota</taxon>
        <taxon>Thermoprotei</taxon>
        <taxon>Sulfolobales</taxon>
        <taxon>Sulfolobaceae</taxon>
        <taxon>Sulfolobus</taxon>
    </lineage>
</organism>
<keyword evidence="1" id="KW-0812">Transmembrane</keyword>
<feature type="transmembrane region" description="Helical" evidence="1">
    <location>
        <begin position="46"/>
        <end position="71"/>
    </location>
</feature>
<evidence type="ECO:0000256" key="1">
    <source>
        <dbReference type="SAM" id="Phobius"/>
    </source>
</evidence>
<evidence type="ECO:0000313" key="2">
    <source>
        <dbReference type="EMBL" id="ALU28950.1"/>
    </source>
</evidence>
<feature type="transmembrane region" description="Helical" evidence="1">
    <location>
        <begin position="12"/>
        <end position="34"/>
    </location>
</feature>
<dbReference type="Proteomes" id="UP000060043">
    <property type="component" value="Chromosome"/>
</dbReference>
<reference evidence="4 5" key="1">
    <citation type="submission" date="2015-12" db="EMBL/GenBank/DDBJ databases">
        <title>A stable core within a dynamic pangenome in Sulfolobus acidocaldarius.</title>
        <authorList>
            <person name="Anderson R."/>
            <person name="Kouris A."/>
            <person name="Seward C."/>
            <person name="Campbell K."/>
            <person name="Whitaker R."/>
        </authorList>
    </citation>
    <scope>NUCLEOTIDE SEQUENCE [LARGE SCALE GENOMIC DNA]</scope>
    <source>
        <strain evidence="2 5">GG12-C01-09</strain>
        <strain evidence="3 4">NG05B_CO5_07</strain>
    </source>
</reference>
<proteinExistence type="predicted"/>
<keyword evidence="1" id="KW-1133">Transmembrane helix</keyword>